<dbReference type="Proteomes" id="UP001488805">
    <property type="component" value="Unassembled WGS sequence"/>
</dbReference>
<accession>A0AAW1FHF4</accession>
<proteinExistence type="predicted"/>
<keyword evidence="2" id="KW-1185">Reference proteome</keyword>
<reference evidence="1 2" key="1">
    <citation type="journal article" date="2024" name="Genome Biol. Evol.">
        <title>Chromosome-level genome assembly of the viviparous eelpout Zoarces viviparus.</title>
        <authorList>
            <person name="Fuhrmann N."/>
            <person name="Brasseur M.V."/>
            <person name="Bakowski C.E."/>
            <person name="Podsiadlowski L."/>
            <person name="Prost S."/>
            <person name="Krehenwinkel H."/>
            <person name="Mayer C."/>
        </authorList>
    </citation>
    <scope>NUCLEOTIDE SEQUENCE [LARGE SCALE GENOMIC DNA]</scope>
    <source>
        <strain evidence="1">NO-MEL_2022_Ind0_liver</strain>
    </source>
</reference>
<evidence type="ECO:0008006" key="3">
    <source>
        <dbReference type="Google" id="ProtNLM"/>
    </source>
</evidence>
<organism evidence="1 2">
    <name type="scientific">Zoarces viviparus</name>
    <name type="common">Viviparous eelpout</name>
    <name type="synonym">Blennius viviparus</name>
    <dbReference type="NCBI Taxonomy" id="48416"/>
    <lineage>
        <taxon>Eukaryota</taxon>
        <taxon>Metazoa</taxon>
        <taxon>Chordata</taxon>
        <taxon>Craniata</taxon>
        <taxon>Vertebrata</taxon>
        <taxon>Euteleostomi</taxon>
        <taxon>Actinopterygii</taxon>
        <taxon>Neopterygii</taxon>
        <taxon>Teleostei</taxon>
        <taxon>Neoteleostei</taxon>
        <taxon>Acanthomorphata</taxon>
        <taxon>Eupercaria</taxon>
        <taxon>Perciformes</taxon>
        <taxon>Cottioidei</taxon>
        <taxon>Zoarcales</taxon>
        <taxon>Zoarcidae</taxon>
        <taxon>Zoarcinae</taxon>
        <taxon>Zoarces</taxon>
    </lineage>
</organism>
<dbReference type="EMBL" id="JBCEZU010000067">
    <property type="protein sequence ID" value="KAK9534064.1"/>
    <property type="molecule type" value="Genomic_DNA"/>
</dbReference>
<sequence>MLRCRWMVEMVGMVGGYVLRAVPKGQGDSRQKGEFSTWLHSGGGLLVTSEHTGSRRQTRASFFPHQRQVSGFGRCRPGTPRALI</sequence>
<evidence type="ECO:0000313" key="2">
    <source>
        <dbReference type="Proteomes" id="UP001488805"/>
    </source>
</evidence>
<evidence type="ECO:0000313" key="1">
    <source>
        <dbReference type="EMBL" id="KAK9534064.1"/>
    </source>
</evidence>
<comment type="caution">
    <text evidence="1">The sequence shown here is derived from an EMBL/GenBank/DDBJ whole genome shotgun (WGS) entry which is preliminary data.</text>
</comment>
<gene>
    <name evidence="1" type="ORF">VZT92_009138</name>
</gene>
<name>A0AAW1FHF4_ZOAVI</name>
<protein>
    <recommendedName>
        <fullName evidence="3">Secreted protein</fullName>
    </recommendedName>
</protein>
<dbReference type="AlphaFoldDB" id="A0AAW1FHF4"/>